<dbReference type="Proteomes" id="UP000030403">
    <property type="component" value="Unassembled WGS sequence"/>
</dbReference>
<gene>
    <name evidence="2" type="ORF">N783_00030</name>
</gene>
<accession>A0A0A5GF50</accession>
<keyword evidence="3" id="KW-1185">Reference proteome</keyword>
<proteinExistence type="predicted"/>
<keyword evidence="1" id="KW-0812">Transmembrane</keyword>
<organism evidence="2 3">
    <name type="scientific">Pontibacillus marinus BH030004 = DSM 16465</name>
    <dbReference type="NCBI Taxonomy" id="1385511"/>
    <lineage>
        <taxon>Bacteria</taxon>
        <taxon>Bacillati</taxon>
        <taxon>Bacillota</taxon>
        <taxon>Bacilli</taxon>
        <taxon>Bacillales</taxon>
        <taxon>Bacillaceae</taxon>
        <taxon>Pontibacillus</taxon>
    </lineage>
</organism>
<keyword evidence="1" id="KW-0472">Membrane</keyword>
<sequence>MGDDSLLNVICGLLILVGIFLVNKQVIKVPKKVPDPQCFKAVGVRHFLSVRLNEFNNILYSQKIQDIFGRCNT</sequence>
<keyword evidence="1" id="KW-1133">Transmembrane helix</keyword>
<evidence type="ECO:0000313" key="3">
    <source>
        <dbReference type="Proteomes" id="UP000030403"/>
    </source>
</evidence>
<evidence type="ECO:0000313" key="2">
    <source>
        <dbReference type="EMBL" id="KGX91846.1"/>
    </source>
</evidence>
<evidence type="ECO:0000256" key="1">
    <source>
        <dbReference type="SAM" id="Phobius"/>
    </source>
</evidence>
<dbReference type="EMBL" id="AVPF01000001">
    <property type="protein sequence ID" value="KGX91846.1"/>
    <property type="molecule type" value="Genomic_DNA"/>
</dbReference>
<dbReference type="AlphaFoldDB" id="A0A0A5GF50"/>
<comment type="caution">
    <text evidence="2">The sequence shown here is derived from an EMBL/GenBank/DDBJ whole genome shotgun (WGS) entry which is preliminary data.</text>
</comment>
<protein>
    <submittedName>
        <fullName evidence="2">Uncharacterized protein</fullName>
    </submittedName>
</protein>
<name>A0A0A5GF50_9BACI</name>
<dbReference type="STRING" id="1385511.GCA_000425225_00248"/>
<reference evidence="2 3" key="1">
    <citation type="submission" date="2013-08" db="EMBL/GenBank/DDBJ databases">
        <authorList>
            <person name="Huang J."/>
            <person name="Wang G."/>
        </authorList>
    </citation>
    <scope>NUCLEOTIDE SEQUENCE [LARGE SCALE GENOMIC DNA]</scope>
    <source>
        <strain evidence="2 3">BH030004</strain>
    </source>
</reference>
<feature type="transmembrane region" description="Helical" evidence="1">
    <location>
        <begin position="6"/>
        <end position="22"/>
    </location>
</feature>